<keyword evidence="2 3" id="KW-0732">Signal</keyword>
<organism evidence="5 6">
    <name type="scientific">Chelatococcus reniformis</name>
    <dbReference type="NCBI Taxonomy" id="1494448"/>
    <lineage>
        <taxon>Bacteria</taxon>
        <taxon>Pseudomonadati</taxon>
        <taxon>Pseudomonadota</taxon>
        <taxon>Alphaproteobacteria</taxon>
        <taxon>Hyphomicrobiales</taxon>
        <taxon>Chelatococcaceae</taxon>
        <taxon>Chelatococcus</taxon>
    </lineage>
</organism>
<dbReference type="Pfam" id="PF13458">
    <property type="entry name" value="Peripla_BP_6"/>
    <property type="match status" value="1"/>
</dbReference>
<dbReference type="RefSeq" id="WP_244642020.1">
    <property type="nucleotide sequence ID" value="NZ_BMGG01000005.1"/>
</dbReference>
<keyword evidence="6" id="KW-1185">Reference proteome</keyword>
<name>A0A916UG24_9HYPH</name>
<dbReference type="Gene3D" id="3.40.50.2300">
    <property type="match status" value="2"/>
</dbReference>
<protein>
    <submittedName>
        <fullName evidence="5">Branched-chain amino acid ABC transporter substrate-binding protein</fullName>
    </submittedName>
</protein>
<comment type="similarity">
    <text evidence="1">Belongs to the leucine-binding protein family.</text>
</comment>
<gene>
    <name evidence="5" type="ORF">GCM10010994_32900</name>
</gene>
<evidence type="ECO:0000313" key="6">
    <source>
        <dbReference type="Proteomes" id="UP000637002"/>
    </source>
</evidence>
<feature type="chain" id="PRO_5037126765" evidence="3">
    <location>
        <begin position="28"/>
        <end position="405"/>
    </location>
</feature>
<sequence length="405" mass="43585">MANALRRCMIICASASMIGLLTGPARAAGVYDAGASDTEIKLGQTVPYSGPASYAGVMGRVHTAYFERLNKQGGLNGRKINLVSLDDGYSPPKTVEATRRLVESEQVLATFSSVGTAPQGAVQKYMNTRGVPQLLVGSGATRFNNPQDFPWTTPGSALYATEARVLARYLINTKPAAKVAILHQVDELGRDYVTAFKAELGAKHKGMIVAEATYEVADPTADSQVVKLAASGADVFLNLTVGKFVSQSVRKAREVGWEADQYLLSGSATISLLRPAGKESATGVLALRSVRSISSPKWADDPDVKDYLSLLREYLPNVDPTDNVGFAGYSTAKLMVQILDKCKDDLTRANLLKQATDLRGMTAPINLPGVTYTTTPQDYSPLKSFALSRYENDDWIMGQEIALTD</sequence>
<dbReference type="Proteomes" id="UP000637002">
    <property type="component" value="Unassembled WGS sequence"/>
</dbReference>
<evidence type="ECO:0000256" key="3">
    <source>
        <dbReference type="SAM" id="SignalP"/>
    </source>
</evidence>
<dbReference type="SUPFAM" id="SSF53822">
    <property type="entry name" value="Periplasmic binding protein-like I"/>
    <property type="match status" value="1"/>
</dbReference>
<reference evidence="5" key="1">
    <citation type="journal article" date="2014" name="Int. J. Syst. Evol. Microbiol.">
        <title>Complete genome sequence of Corynebacterium casei LMG S-19264T (=DSM 44701T), isolated from a smear-ripened cheese.</title>
        <authorList>
            <consortium name="US DOE Joint Genome Institute (JGI-PGF)"/>
            <person name="Walter F."/>
            <person name="Albersmeier A."/>
            <person name="Kalinowski J."/>
            <person name="Ruckert C."/>
        </authorList>
    </citation>
    <scope>NUCLEOTIDE SEQUENCE</scope>
    <source>
        <strain evidence="5">CGMCC 1.12919</strain>
    </source>
</reference>
<reference evidence="5" key="2">
    <citation type="submission" date="2020-09" db="EMBL/GenBank/DDBJ databases">
        <authorList>
            <person name="Sun Q."/>
            <person name="Zhou Y."/>
        </authorList>
    </citation>
    <scope>NUCLEOTIDE SEQUENCE</scope>
    <source>
        <strain evidence="5">CGMCC 1.12919</strain>
    </source>
</reference>
<dbReference type="InterPro" id="IPR028081">
    <property type="entry name" value="Leu-bd"/>
</dbReference>
<dbReference type="AlphaFoldDB" id="A0A916UG24"/>
<evidence type="ECO:0000259" key="4">
    <source>
        <dbReference type="Pfam" id="PF13458"/>
    </source>
</evidence>
<comment type="caution">
    <text evidence="5">The sequence shown here is derived from an EMBL/GenBank/DDBJ whole genome shotgun (WGS) entry which is preliminary data.</text>
</comment>
<accession>A0A916UG24</accession>
<dbReference type="EMBL" id="BMGG01000005">
    <property type="protein sequence ID" value="GGC71881.1"/>
    <property type="molecule type" value="Genomic_DNA"/>
</dbReference>
<dbReference type="PANTHER" id="PTHR47235">
    <property type="entry name" value="BLR6548 PROTEIN"/>
    <property type="match status" value="1"/>
</dbReference>
<feature type="domain" description="Leucine-binding protein" evidence="4">
    <location>
        <begin position="39"/>
        <end position="381"/>
    </location>
</feature>
<evidence type="ECO:0000313" key="5">
    <source>
        <dbReference type="EMBL" id="GGC71881.1"/>
    </source>
</evidence>
<dbReference type="InterPro" id="IPR028082">
    <property type="entry name" value="Peripla_BP_I"/>
</dbReference>
<proteinExistence type="inferred from homology"/>
<dbReference type="PANTHER" id="PTHR47235:SF1">
    <property type="entry name" value="BLR6548 PROTEIN"/>
    <property type="match status" value="1"/>
</dbReference>
<evidence type="ECO:0000256" key="1">
    <source>
        <dbReference type="ARBA" id="ARBA00010062"/>
    </source>
</evidence>
<evidence type="ECO:0000256" key="2">
    <source>
        <dbReference type="ARBA" id="ARBA00022729"/>
    </source>
</evidence>
<dbReference type="CDD" id="cd06343">
    <property type="entry name" value="PBP1_ABC_ligand_binding-like"/>
    <property type="match status" value="1"/>
</dbReference>
<feature type="signal peptide" evidence="3">
    <location>
        <begin position="1"/>
        <end position="27"/>
    </location>
</feature>